<sequence length="174" mass="20639">MKIVFQIAFLAYATISFSQQNSEKAYRKLYISEKKYSLLFPENWYLKRTDSLQNSFMLLSEKSSLQDNFTENIGLLIKDIGYENVKPKVLKKIIDKKFSVSSEIISNRKVLKNGLTGQEIVYKTMLDNGYFATILQYYFIKGRDLYLLTFCSKPEEFLEYMPTYQYIYDNFDIR</sequence>
<comment type="caution">
    <text evidence="1">The sequence shown here is derived from an EMBL/GenBank/DDBJ whole genome shotgun (WGS) entry which is preliminary data.</text>
</comment>
<protein>
    <recommendedName>
        <fullName evidence="3">PsbP C-terminal domain-containing protein</fullName>
    </recommendedName>
</protein>
<evidence type="ECO:0000313" key="2">
    <source>
        <dbReference type="Proteomes" id="UP000093343"/>
    </source>
</evidence>
<keyword evidence="2" id="KW-1185">Reference proteome</keyword>
<dbReference type="Proteomes" id="UP000093343">
    <property type="component" value="Unassembled WGS sequence"/>
</dbReference>
<proteinExistence type="predicted"/>
<evidence type="ECO:0008006" key="3">
    <source>
        <dbReference type="Google" id="ProtNLM"/>
    </source>
</evidence>
<dbReference type="Gene3D" id="3.40.1000.10">
    <property type="entry name" value="Mog1/PsbP, alpha/beta/alpha sandwich"/>
    <property type="match status" value="1"/>
</dbReference>
<dbReference type="RefSeq" id="WP_065449544.1">
    <property type="nucleotide sequence ID" value="NZ_LVEN01000027.1"/>
</dbReference>
<organism evidence="1 2">
    <name type="scientific">Flavobacterium piscis</name>
    <dbReference type="NCBI Taxonomy" id="1114874"/>
    <lineage>
        <taxon>Bacteria</taxon>
        <taxon>Pseudomonadati</taxon>
        <taxon>Bacteroidota</taxon>
        <taxon>Flavobacteriia</taxon>
        <taxon>Flavobacteriales</taxon>
        <taxon>Flavobacteriaceae</taxon>
        <taxon>Flavobacterium</taxon>
    </lineage>
</organism>
<dbReference type="EMBL" id="LVEN01000027">
    <property type="protein sequence ID" value="OCB73213.1"/>
    <property type="molecule type" value="Genomic_DNA"/>
</dbReference>
<reference evidence="2" key="1">
    <citation type="submission" date="2016-03" db="EMBL/GenBank/DDBJ databases">
        <title>Draft genome sequence of Paenibacillus glacialis DSM 22343.</title>
        <authorList>
            <person name="Shin S.-K."/>
            <person name="Yi H."/>
        </authorList>
    </citation>
    <scope>NUCLEOTIDE SEQUENCE [LARGE SCALE GENOMIC DNA]</scope>
    <source>
        <strain evidence="2">CCUG 60099</strain>
    </source>
</reference>
<name>A0ABX2XGY3_9FLAO</name>
<evidence type="ECO:0000313" key="1">
    <source>
        <dbReference type="EMBL" id="OCB73213.1"/>
    </source>
</evidence>
<accession>A0ABX2XGY3</accession>
<gene>
    <name evidence="1" type="ORF">FLP_10880</name>
</gene>